<comment type="caution">
    <text evidence="4">The sequence shown here is derived from an EMBL/GenBank/DDBJ whole genome shotgun (WGS) entry which is preliminary data.</text>
</comment>
<evidence type="ECO:0000313" key="5">
    <source>
        <dbReference type="Proteomes" id="UP001597214"/>
    </source>
</evidence>
<dbReference type="Gene3D" id="1.50.10.20">
    <property type="match status" value="1"/>
</dbReference>
<reference evidence="5" key="1">
    <citation type="journal article" date="2019" name="Int. J. Syst. Evol. Microbiol.">
        <title>The Global Catalogue of Microorganisms (GCM) 10K type strain sequencing project: providing services to taxonomists for standard genome sequencing and annotation.</title>
        <authorList>
            <consortium name="The Broad Institute Genomics Platform"/>
            <consortium name="The Broad Institute Genome Sequencing Center for Infectious Disease"/>
            <person name="Wu L."/>
            <person name="Ma J."/>
        </authorList>
    </citation>
    <scope>NUCLEOTIDE SEQUENCE [LARGE SCALE GENOMIC DNA]</scope>
    <source>
        <strain evidence="5">CCUG 49339</strain>
    </source>
</reference>
<dbReference type="InterPro" id="IPR008930">
    <property type="entry name" value="Terpenoid_cyclase/PrenylTrfase"/>
</dbReference>
<dbReference type="InterPro" id="IPR027954">
    <property type="entry name" value="Transcobalamin-like_C"/>
</dbReference>
<feature type="domain" description="Transcobalamin-like C-terminal" evidence="3">
    <location>
        <begin position="179"/>
        <end position="231"/>
    </location>
</feature>
<keyword evidence="5" id="KW-1185">Reference proteome</keyword>
<dbReference type="Proteomes" id="UP001597214">
    <property type="component" value="Unassembled WGS sequence"/>
</dbReference>
<dbReference type="PANTHER" id="PTHR10559">
    <property type="entry name" value="TRANSCOBALAMIN-1/GASTRIC INTRINSIC FACTOR"/>
    <property type="match status" value="1"/>
</dbReference>
<gene>
    <name evidence="4" type="ORF">ACFSCX_18950</name>
</gene>
<dbReference type="SUPFAM" id="SSF48239">
    <property type="entry name" value="Terpenoid cyclases/Protein prenyltransferases"/>
    <property type="match status" value="1"/>
</dbReference>
<evidence type="ECO:0000256" key="1">
    <source>
        <dbReference type="SAM" id="MobiDB-lite"/>
    </source>
</evidence>
<accession>A0ABW4LTW2</accession>
<feature type="domain" description="Transcobalamin-like C-terminal" evidence="3">
    <location>
        <begin position="57"/>
        <end position="126"/>
    </location>
</feature>
<evidence type="ECO:0000313" key="4">
    <source>
        <dbReference type="EMBL" id="MFD1738604.1"/>
    </source>
</evidence>
<keyword evidence="2" id="KW-0472">Membrane</keyword>
<protein>
    <submittedName>
        <fullName evidence="4">DUF4430 domain-containing protein</fullName>
    </submittedName>
</protein>
<dbReference type="RefSeq" id="WP_377929807.1">
    <property type="nucleotide sequence ID" value="NZ_JBHUEM010000045.1"/>
</dbReference>
<dbReference type="NCBIfam" id="TIGR01167">
    <property type="entry name" value="LPXTG_anchor"/>
    <property type="match status" value="1"/>
</dbReference>
<name>A0ABW4LTW2_9BACI</name>
<evidence type="ECO:0000259" key="3">
    <source>
        <dbReference type="Pfam" id="PF14478"/>
    </source>
</evidence>
<dbReference type="EMBL" id="JBHUEM010000045">
    <property type="protein sequence ID" value="MFD1738604.1"/>
    <property type="molecule type" value="Genomic_DNA"/>
</dbReference>
<feature type="compositionally biased region" description="Basic and acidic residues" evidence="1">
    <location>
        <begin position="237"/>
        <end position="254"/>
    </location>
</feature>
<organism evidence="4 5">
    <name type="scientific">Bacillus salitolerans</name>
    <dbReference type="NCBI Taxonomy" id="1437434"/>
    <lineage>
        <taxon>Bacteria</taxon>
        <taxon>Bacillati</taxon>
        <taxon>Bacillota</taxon>
        <taxon>Bacilli</taxon>
        <taxon>Bacillales</taxon>
        <taxon>Bacillaceae</taxon>
        <taxon>Bacillus</taxon>
    </lineage>
</organism>
<keyword evidence="2" id="KW-0812">Transmembrane</keyword>
<dbReference type="Gene3D" id="2.170.130.30">
    <property type="match status" value="2"/>
</dbReference>
<proteinExistence type="predicted"/>
<keyword evidence="2" id="KW-1133">Transmembrane helix</keyword>
<sequence length="587" mass="64058">MIVSRSLKVFTLLFLMIAFVSSGYQPTIFAAENTSIVSIVGSQESGTLEKEVSFPEGATAFDVLSDAVGAENVLFEESEYGKYITSINEIKAEGTHYWGLYINGITAQVGADSYIVQDGDKLTFQYIDWNVAPEKTVSLNVIGNDEKGTMKEVSEVSFLNEPTAFELLQVILGVENVLFSESEYGKMITAVNNLAAEGTYYWAFYVNGEMATVGADSYKLQSGDKITFQYESWETSAPEKENSGETETKPETKPVDVITSEKLQSTVNLATKYILANNIGEWEVIGLSKAGKEIPASYLEEVKNVVTTSEGQFTRITDYERYTLGILAAGGNPTDFEGYNLVEHIYNGDVTKQGLNGVIFALLALDSAKFEVPKTATWTREKLVSSLIENQNQDGGWAWDGSESSDIDTTAMVITALAPYKNQVDVNSKIDLAVQYLSAQYLDSKVNNSSTAAQVIIALTALGMNPTSELFSNNGQSIVSYLLTFQNADGGFDYQGGEVSDVFSTDQAFRGVVAYHLFLNGEGSLYNLPLKTTDSNDETVVEPQPTQEGKPLPETATNAYNIILLGLLLLLIGAVMYVSNRKKQGTI</sequence>
<evidence type="ECO:0000256" key="2">
    <source>
        <dbReference type="SAM" id="Phobius"/>
    </source>
</evidence>
<dbReference type="PANTHER" id="PTHR10559:SF18">
    <property type="entry name" value="TRANSCOBALAMIN II"/>
    <property type="match status" value="1"/>
</dbReference>
<dbReference type="Pfam" id="PF14478">
    <property type="entry name" value="DUF4430"/>
    <property type="match status" value="2"/>
</dbReference>
<feature type="region of interest" description="Disordered" evidence="1">
    <location>
        <begin position="233"/>
        <end position="255"/>
    </location>
</feature>
<feature type="transmembrane region" description="Helical" evidence="2">
    <location>
        <begin position="559"/>
        <end position="578"/>
    </location>
</feature>
<dbReference type="CDD" id="cd00688">
    <property type="entry name" value="ISOPREN_C2_like"/>
    <property type="match status" value="1"/>
</dbReference>
<dbReference type="InterPro" id="IPR051588">
    <property type="entry name" value="Cobalamin_Transport"/>
</dbReference>